<dbReference type="GO" id="GO:0016020">
    <property type="term" value="C:membrane"/>
    <property type="evidence" value="ECO:0007669"/>
    <property type="project" value="UniProtKB-SubCell"/>
</dbReference>
<dbReference type="Gene3D" id="1.20.1250.20">
    <property type="entry name" value="MFS general substrate transporter like domains"/>
    <property type="match status" value="1"/>
</dbReference>
<comment type="similarity">
    <text evidence="2 8">Belongs to the major facilitator superfamily. Sugar transporter (TC 2.A.1.1) family.</text>
</comment>
<keyword evidence="6 10" id="KW-0472">Membrane</keyword>
<dbReference type="PANTHER" id="PTHR48022:SF64">
    <property type="entry name" value="MAJOR FACILITATOR SUPERFAMILY (MFS) PROFILE DOMAIN-CONTAINING PROTEIN"/>
    <property type="match status" value="1"/>
</dbReference>
<dbReference type="InterPro" id="IPR036259">
    <property type="entry name" value="MFS_trans_sf"/>
</dbReference>
<dbReference type="Pfam" id="PF00083">
    <property type="entry name" value="Sugar_tr"/>
    <property type="match status" value="1"/>
</dbReference>
<keyword evidence="4 10" id="KW-0812">Transmembrane</keyword>
<comment type="catalytic activity">
    <reaction evidence="7">
        <text>myo-inositol(out) + H(+)(out) = myo-inositol(in) + H(+)(in)</text>
        <dbReference type="Rhea" id="RHEA:60364"/>
        <dbReference type="ChEBI" id="CHEBI:15378"/>
        <dbReference type="ChEBI" id="CHEBI:17268"/>
    </reaction>
</comment>
<dbReference type="Proteomes" id="UP000193986">
    <property type="component" value="Unassembled WGS sequence"/>
</dbReference>
<dbReference type="OrthoDB" id="6133115at2759"/>
<dbReference type="SUPFAM" id="SSF103473">
    <property type="entry name" value="MFS general substrate transporter"/>
    <property type="match status" value="1"/>
</dbReference>
<feature type="transmembrane region" description="Helical" evidence="10">
    <location>
        <begin position="470"/>
        <end position="490"/>
    </location>
</feature>
<organism evidence="12 13">
    <name type="scientific">Naematelia encephala</name>
    <dbReference type="NCBI Taxonomy" id="71784"/>
    <lineage>
        <taxon>Eukaryota</taxon>
        <taxon>Fungi</taxon>
        <taxon>Dikarya</taxon>
        <taxon>Basidiomycota</taxon>
        <taxon>Agaricomycotina</taxon>
        <taxon>Tremellomycetes</taxon>
        <taxon>Tremellales</taxon>
        <taxon>Naemateliaceae</taxon>
        <taxon>Naematelia</taxon>
    </lineage>
</organism>
<feature type="region of interest" description="Disordered" evidence="9">
    <location>
        <begin position="522"/>
        <end position="561"/>
    </location>
</feature>
<dbReference type="PROSITE" id="PS00216">
    <property type="entry name" value="SUGAR_TRANSPORT_1"/>
    <property type="match status" value="1"/>
</dbReference>
<keyword evidence="3 8" id="KW-0813">Transport</keyword>
<protein>
    <submittedName>
        <fullName evidence="12">Hexose transporter</fullName>
    </submittedName>
</protein>
<feature type="domain" description="Major facilitator superfamily (MFS) profile" evidence="11">
    <location>
        <begin position="37"/>
        <end position="493"/>
    </location>
</feature>
<sequence>MEHAVHTGGGGYDELARILAGRNTSWYRPPLLKLSLICFLLLMTSMNNGYDGSMMNGLQSLDTWKDFFNHPHGSVLGVFNAIQSIGGIVGLPFGPIINDRYGRRWTMFIGAAIQLVGVALQTAAQNVGMFIGCRFLIGFGLAFSCLAAPTLVTELAFPTHRGPMTSLYNSTWYLGSIVAAWTTYGTFRLNNTWGWRIPSVLQGLPSLVQLALIFFIPESPRWLVDHGRDEHAIHVLAKYHCNGDSSDPLVAFEYNEIKEANRIEREANKSSTYLSLFRGRGNIRRMRVIIAIAFFSQWSGNGIVSYYLNIALNGIGFRTEAKQTLINGILQVFNLATAYLGALVVDKAGRRVLWLVSTGGMCLVYMWWTIANGIYAKSASNLDANGDVINPDLPSTPNKSAGNAVLAAIFLYYAFYNLAMSPLLVSYTVEILPFRIRSKGLMVMQMCVNLSLVFNQYVNPVALDGIGWKLYIVYTVWIAFEFVYLWFTVIETKGKNGPLPLEEIAQLFDGDEKVAELEARTAAGMNAGPAAETDNPTEGYDEKGDEKAELSHVEKVQSLRA</sequence>
<evidence type="ECO:0000256" key="3">
    <source>
        <dbReference type="ARBA" id="ARBA00022448"/>
    </source>
</evidence>
<feature type="transmembrane region" description="Helical" evidence="10">
    <location>
        <begin position="31"/>
        <end position="50"/>
    </location>
</feature>
<feature type="compositionally biased region" description="Basic and acidic residues" evidence="9">
    <location>
        <begin position="540"/>
        <end position="561"/>
    </location>
</feature>
<feature type="transmembrane region" description="Helical" evidence="10">
    <location>
        <begin position="441"/>
        <end position="458"/>
    </location>
</feature>
<dbReference type="EMBL" id="MCFC01000029">
    <property type="protein sequence ID" value="ORY28816.1"/>
    <property type="molecule type" value="Genomic_DNA"/>
</dbReference>
<dbReference type="InterPro" id="IPR003663">
    <property type="entry name" value="Sugar/inositol_transpt"/>
</dbReference>
<evidence type="ECO:0000256" key="8">
    <source>
        <dbReference type="RuleBase" id="RU003346"/>
    </source>
</evidence>
<evidence type="ECO:0000256" key="2">
    <source>
        <dbReference type="ARBA" id="ARBA00010992"/>
    </source>
</evidence>
<evidence type="ECO:0000256" key="9">
    <source>
        <dbReference type="SAM" id="MobiDB-lite"/>
    </source>
</evidence>
<evidence type="ECO:0000313" key="12">
    <source>
        <dbReference type="EMBL" id="ORY28816.1"/>
    </source>
</evidence>
<dbReference type="AlphaFoldDB" id="A0A1Y2B254"/>
<feature type="transmembrane region" description="Helical" evidence="10">
    <location>
        <begin position="404"/>
        <end position="429"/>
    </location>
</feature>
<feature type="transmembrane region" description="Helical" evidence="10">
    <location>
        <begin position="288"/>
        <end position="308"/>
    </location>
</feature>
<dbReference type="GO" id="GO:0005351">
    <property type="term" value="F:carbohydrate:proton symporter activity"/>
    <property type="evidence" value="ECO:0007669"/>
    <property type="project" value="TreeGrafter"/>
</dbReference>
<dbReference type="InterPro" id="IPR005828">
    <property type="entry name" value="MFS_sugar_transport-like"/>
</dbReference>
<evidence type="ECO:0000256" key="7">
    <source>
        <dbReference type="ARBA" id="ARBA00049119"/>
    </source>
</evidence>
<feature type="transmembrane region" description="Helical" evidence="10">
    <location>
        <begin position="169"/>
        <end position="187"/>
    </location>
</feature>
<evidence type="ECO:0000256" key="6">
    <source>
        <dbReference type="ARBA" id="ARBA00023136"/>
    </source>
</evidence>
<dbReference type="InterPro" id="IPR005829">
    <property type="entry name" value="Sugar_transporter_CS"/>
</dbReference>
<comment type="caution">
    <text evidence="12">The sequence shown here is derived from an EMBL/GenBank/DDBJ whole genome shotgun (WGS) entry which is preliminary data.</text>
</comment>
<dbReference type="PANTHER" id="PTHR48022">
    <property type="entry name" value="PLASTIDIC GLUCOSE TRANSPORTER 4"/>
    <property type="match status" value="1"/>
</dbReference>
<evidence type="ECO:0000256" key="4">
    <source>
        <dbReference type="ARBA" id="ARBA00022692"/>
    </source>
</evidence>
<proteinExistence type="inferred from homology"/>
<dbReference type="FunFam" id="1.20.1250.20:FF:000117">
    <property type="entry name" value="MFS hexose transporter"/>
    <property type="match status" value="1"/>
</dbReference>
<feature type="transmembrane region" description="Helical" evidence="10">
    <location>
        <begin position="136"/>
        <end position="157"/>
    </location>
</feature>
<feature type="transmembrane region" description="Helical" evidence="10">
    <location>
        <begin position="352"/>
        <end position="370"/>
    </location>
</feature>
<reference evidence="12 13" key="1">
    <citation type="submission" date="2016-07" db="EMBL/GenBank/DDBJ databases">
        <title>Pervasive Adenine N6-methylation of Active Genes in Fungi.</title>
        <authorList>
            <consortium name="DOE Joint Genome Institute"/>
            <person name="Mondo S.J."/>
            <person name="Dannebaum R.O."/>
            <person name="Kuo R.C."/>
            <person name="Labutti K."/>
            <person name="Haridas S."/>
            <person name="Kuo A."/>
            <person name="Salamov A."/>
            <person name="Ahrendt S.R."/>
            <person name="Lipzen A."/>
            <person name="Sullivan W."/>
            <person name="Andreopoulos W.B."/>
            <person name="Clum A."/>
            <person name="Lindquist E."/>
            <person name="Daum C."/>
            <person name="Ramamoorthy G.K."/>
            <person name="Gryganskyi A."/>
            <person name="Culley D."/>
            <person name="Magnuson J.K."/>
            <person name="James T.Y."/>
            <person name="O'Malley M.A."/>
            <person name="Stajich J.E."/>
            <person name="Spatafora J.W."/>
            <person name="Visel A."/>
            <person name="Grigoriev I.V."/>
        </authorList>
    </citation>
    <scope>NUCLEOTIDE SEQUENCE [LARGE SCALE GENOMIC DNA]</scope>
    <source>
        <strain evidence="12 13">68-887.2</strain>
    </source>
</reference>
<evidence type="ECO:0000256" key="5">
    <source>
        <dbReference type="ARBA" id="ARBA00022989"/>
    </source>
</evidence>
<evidence type="ECO:0000256" key="10">
    <source>
        <dbReference type="SAM" id="Phobius"/>
    </source>
</evidence>
<dbReference type="PROSITE" id="PS50850">
    <property type="entry name" value="MFS"/>
    <property type="match status" value="1"/>
</dbReference>
<dbReference type="InterPro" id="IPR050360">
    <property type="entry name" value="MFS_Sugar_Transporters"/>
</dbReference>
<evidence type="ECO:0000256" key="1">
    <source>
        <dbReference type="ARBA" id="ARBA00004141"/>
    </source>
</evidence>
<accession>A0A1Y2B254</accession>
<comment type="subcellular location">
    <subcellularLocation>
        <location evidence="1">Membrane</location>
        <topology evidence="1">Multi-pass membrane protein</topology>
    </subcellularLocation>
</comment>
<dbReference type="NCBIfam" id="TIGR00879">
    <property type="entry name" value="SP"/>
    <property type="match status" value="1"/>
</dbReference>
<dbReference type="InterPro" id="IPR020846">
    <property type="entry name" value="MFS_dom"/>
</dbReference>
<feature type="transmembrane region" description="Helical" evidence="10">
    <location>
        <begin position="70"/>
        <end position="93"/>
    </location>
</feature>
<name>A0A1Y2B254_9TREE</name>
<evidence type="ECO:0000313" key="13">
    <source>
        <dbReference type="Proteomes" id="UP000193986"/>
    </source>
</evidence>
<dbReference type="InParanoid" id="A0A1Y2B254"/>
<feature type="transmembrane region" description="Helical" evidence="10">
    <location>
        <begin position="328"/>
        <end position="345"/>
    </location>
</feature>
<keyword evidence="13" id="KW-1185">Reference proteome</keyword>
<keyword evidence="5 10" id="KW-1133">Transmembrane helix</keyword>
<gene>
    <name evidence="12" type="ORF">BCR39DRAFT_187371</name>
</gene>
<evidence type="ECO:0000259" key="11">
    <source>
        <dbReference type="PROSITE" id="PS50850"/>
    </source>
</evidence>